<gene>
    <name evidence="1" type="ORF">BN1708_019507</name>
</gene>
<proteinExistence type="predicted"/>
<evidence type="ECO:0000313" key="1">
    <source>
        <dbReference type="EMBL" id="CRK34495.1"/>
    </source>
</evidence>
<organism evidence="1 2">
    <name type="scientific">Verticillium longisporum</name>
    <name type="common">Verticillium dahliae var. longisporum</name>
    <dbReference type="NCBI Taxonomy" id="100787"/>
    <lineage>
        <taxon>Eukaryota</taxon>
        <taxon>Fungi</taxon>
        <taxon>Dikarya</taxon>
        <taxon>Ascomycota</taxon>
        <taxon>Pezizomycotina</taxon>
        <taxon>Sordariomycetes</taxon>
        <taxon>Hypocreomycetidae</taxon>
        <taxon>Glomerellales</taxon>
        <taxon>Plectosphaerellaceae</taxon>
        <taxon>Verticillium</taxon>
    </lineage>
</organism>
<sequence>VDQPARDEAAAGAQPQDLLLLRCGQAHGARLLLQVAGDAVHDEPQHHH</sequence>
<accession>A0A0G4MKB1</accession>
<keyword evidence="2" id="KW-1185">Reference proteome</keyword>
<name>A0A0G4MKB1_VERLO</name>
<feature type="non-terminal residue" evidence="1">
    <location>
        <position position="1"/>
    </location>
</feature>
<protein>
    <submittedName>
        <fullName evidence="1">Uncharacterized protein</fullName>
    </submittedName>
</protein>
<evidence type="ECO:0000313" key="2">
    <source>
        <dbReference type="Proteomes" id="UP000044602"/>
    </source>
</evidence>
<dbReference type="Proteomes" id="UP000044602">
    <property type="component" value="Unassembled WGS sequence"/>
</dbReference>
<dbReference type="EMBL" id="CVQH01023015">
    <property type="protein sequence ID" value="CRK34495.1"/>
    <property type="molecule type" value="Genomic_DNA"/>
</dbReference>
<dbReference type="AlphaFoldDB" id="A0A0G4MKB1"/>
<reference evidence="1 2" key="1">
    <citation type="submission" date="2015-05" db="EMBL/GenBank/DDBJ databases">
        <authorList>
            <person name="Wang D.B."/>
            <person name="Wang M."/>
        </authorList>
    </citation>
    <scope>NUCLEOTIDE SEQUENCE [LARGE SCALE GENOMIC DNA]</scope>
    <source>
        <strain evidence="1">VL1</strain>
    </source>
</reference>